<accession>A0A1X0ZGI8</accession>
<gene>
    <name evidence="2" type="ORF">B7H17_14130</name>
</gene>
<dbReference type="SUPFAM" id="SSF49373">
    <property type="entry name" value="Invasin/intimin cell-adhesion fragments"/>
    <property type="match status" value="1"/>
</dbReference>
<name>A0A1X0ZGI8_PSEPU</name>
<dbReference type="PROSITE" id="PS51127">
    <property type="entry name" value="BIG1"/>
    <property type="match status" value="1"/>
</dbReference>
<dbReference type="InterPro" id="IPR008964">
    <property type="entry name" value="Invasin/intimin_cell_adhesion"/>
</dbReference>
<comment type="caution">
    <text evidence="2">The sequence shown here is derived from an EMBL/GenBank/DDBJ whole genome shotgun (WGS) entry which is preliminary data.</text>
</comment>
<dbReference type="EMBL" id="NBWC01000017">
    <property type="protein sequence ID" value="ORL63685.1"/>
    <property type="molecule type" value="Genomic_DNA"/>
</dbReference>
<dbReference type="OrthoDB" id="9129814at2"/>
<proteinExistence type="inferred from homology"/>
<evidence type="ECO:0000313" key="2">
    <source>
        <dbReference type="EMBL" id="ORL63685.1"/>
    </source>
</evidence>
<dbReference type="Proteomes" id="UP000193675">
    <property type="component" value="Unassembled WGS sequence"/>
</dbReference>
<organism evidence="2 3">
    <name type="scientific">Pseudomonas putida</name>
    <name type="common">Arthrobacter siderocapsulatus</name>
    <dbReference type="NCBI Taxonomy" id="303"/>
    <lineage>
        <taxon>Bacteria</taxon>
        <taxon>Pseudomonadati</taxon>
        <taxon>Pseudomonadota</taxon>
        <taxon>Gammaproteobacteria</taxon>
        <taxon>Pseudomonadales</taxon>
        <taxon>Pseudomonadaceae</taxon>
        <taxon>Pseudomonas</taxon>
    </lineage>
</organism>
<sequence>MHQVGKKRSRLRARRQVAIALASIACALTAWPGFTFASTWEKIRISGSGASGWQPVVCSQGQGWQSCEMPVTITLTAAPPTIPANGSYTTITATITDYYGVSIGAGTQVTWKTSLGTLSAPTSETDENGVAKVSLQSVPVIGDAIVTATSSDGGAAAMYIPFTDNWIAIASLFTAWANNGAPYNCSAWLPATSTVNAGVAFTQSATCNQAQLAYRQDREQSTTTGAIRNVGNPVPLSQIINVTIQQTAIGTMQPPKPTNPWSQCRYSETYDGSEGGSGFYMWSIAANGKTGAITWNTFMITTLFEPGDITQYTFEGVTYYRGPLRGSTSGSPNYEVCR</sequence>
<evidence type="ECO:0000313" key="3">
    <source>
        <dbReference type="Proteomes" id="UP000193675"/>
    </source>
</evidence>
<dbReference type="InterPro" id="IPR003344">
    <property type="entry name" value="Big_1_dom"/>
</dbReference>
<dbReference type="AlphaFoldDB" id="A0A1X0ZGI8"/>
<reference evidence="2 3" key="1">
    <citation type="submission" date="2017-04" db="EMBL/GenBank/DDBJ databases">
        <title>Presence of VIM-2 positive Pseudomonas species in chickens and their surrounding environment.</title>
        <authorList>
            <person name="Zhang R."/>
        </authorList>
    </citation>
    <scope>NUCLEOTIDE SEQUENCE [LARGE SCALE GENOMIC DNA]</scope>
    <source>
        <strain evidence="2 3">DZ-C18</strain>
    </source>
</reference>
<dbReference type="Gene3D" id="2.60.40.10">
    <property type="entry name" value="Immunoglobulins"/>
    <property type="match status" value="1"/>
</dbReference>
<comment type="similarity">
    <text evidence="1">Belongs to the intimin/invasin family.</text>
</comment>
<protein>
    <submittedName>
        <fullName evidence="2">Uncharacterized protein</fullName>
    </submittedName>
</protein>
<evidence type="ECO:0000256" key="1">
    <source>
        <dbReference type="ARBA" id="ARBA00010116"/>
    </source>
</evidence>
<dbReference type="Pfam" id="PF02369">
    <property type="entry name" value="Big_1"/>
    <property type="match status" value="1"/>
</dbReference>
<dbReference type="SMART" id="SM00634">
    <property type="entry name" value="BID_1"/>
    <property type="match status" value="1"/>
</dbReference>
<dbReference type="PROSITE" id="PS51257">
    <property type="entry name" value="PROKAR_LIPOPROTEIN"/>
    <property type="match status" value="1"/>
</dbReference>
<dbReference type="InterPro" id="IPR013783">
    <property type="entry name" value="Ig-like_fold"/>
</dbReference>